<sequence>MTITETTTTRLLELRGLSVAYLTERGRVPACSDINLTINRGEIIGVAGESASGKSTLLTAITRLQRIPAVTVGGQVLYHGSRAATPVDLVELEEPELAGLRWSEISVVMQSAMACLNPVLRLRAQFADVLKVKNPRLGKAELRQRIAALLAMVGIAPDYMNHYPHQLSGGMQQRSLIALAMACDPELVVMDEPTTAVDVVMQRRILNQVLRLQRRLGFAVIFVTHDLSLLLEIADRIAIMYGGRIVEVGTAERVYRRPRHPYTRGLRDSFPPLTEPVRRLTGIAGTPPNLLQLPAGCAFQPRCRLRIDRCADVRPELTELGDGSVACHVAVDDPEERS</sequence>
<reference evidence="6 7" key="1">
    <citation type="submission" date="2020-07" db="EMBL/GenBank/DDBJ databases">
        <title>Sequencing the genomes of 1000 actinobacteria strains.</title>
        <authorList>
            <person name="Klenk H.-P."/>
        </authorList>
    </citation>
    <scope>NUCLEOTIDE SEQUENCE [LARGE SCALE GENOMIC DNA]</scope>
    <source>
        <strain evidence="6 7">DSM 22083</strain>
    </source>
</reference>
<dbReference type="PROSITE" id="PS50893">
    <property type="entry name" value="ABC_TRANSPORTER_2"/>
    <property type="match status" value="1"/>
</dbReference>
<dbReference type="SUPFAM" id="SSF52540">
    <property type="entry name" value="P-loop containing nucleoside triphosphate hydrolases"/>
    <property type="match status" value="1"/>
</dbReference>
<organism evidence="6 7">
    <name type="scientific">Microlunatus parietis</name>
    <dbReference type="NCBI Taxonomy" id="682979"/>
    <lineage>
        <taxon>Bacteria</taxon>
        <taxon>Bacillati</taxon>
        <taxon>Actinomycetota</taxon>
        <taxon>Actinomycetes</taxon>
        <taxon>Propionibacteriales</taxon>
        <taxon>Propionibacteriaceae</taxon>
        <taxon>Microlunatus</taxon>
    </lineage>
</organism>
<dbReference type="CDD" id="cd03257">
    <property type="entry name" value="ABC_NikE_OppD_transporters"/>
    <property type="match status" value="1"/>
</dbReference>
<evidence type="ECO:0000313" key="7">
    <source>
        <dbReference type="Proteomes" id="UP000569914"/>
    </source>
</evidence>
<dbReference type="InterPro" id="IPR013563">
    <property type="entry name" value="Oligopep_ABC_C"/>
</dbReference>
<dbReference type="InterPro" id="IPR027417">
    <property type="entry name" value="P-loop_NTPase"/>
</dbReference>
<accession>A0A7Y9IDG9</accession>
<keyword evidence="3" id="KW-0547">Nucleotide-binding</keyword>
<dbReference type="AlphaFoldDB" id="A0A7Y9IDG9"/>
<evidence type="ECO:0000256" key="4">
    <source>
        <dbReference type="ARBA" id="ARBA00022840"/>
    </source>
</evidence>
<proteinExistence type="inferred from homology"/>
<dbReference type="FunFam" id="3.40.50.300:FF:000016">
    <property type="entry name" value="Oligopeptide ABC transporter ATP-binding component"/>
    <property type="match status" value="1"/>
</dbReference>
<comment type="similarity">
    <text evidence="1">Belongs to the ABC transporter superfamily.</text>
</comment>
<evidence type="ECO:0000256" key="3">
    <source>
        <dbReference type="ARBA" id="ARBA00022741"/>
    </source>
</evidence>
<dbReference type="EMBL" id="JACCBU010000001">
    <property type="protein sequence ID" value="NYE74692.1"/>
    <property type="molecule type" value="Genomic_DNA"/>
</dbReference>
<name>A0A7Y9IDG9_9ACTN</name>
<dbReference type="NCBIfam" id="TIGR01727">
    <property type="entry name" value="oligo_HPY"/>
    <property type="match status" value="1"/>
</dbReference>
<dbReference type="Pfam" id="PF08352">
    <property type="entry name" value="oligo_HPY"/>
    <property type="match status" value="1"/>
</dbReference>
<dbReference type="PANTHER" id="PTHR43067:SF3">
    <property type="entry name" value="MALTOSE ABC TRANSPORTER, ATP-BINDING PROTEIN"/>
    <property type="match status" value="1"/>
</dbReference>
<keyword evidence="7" id="KW-1185">Reference proteome</keyword>
<evidence type="ECO:0000256" key="2">
    <source>
        <dbReference type="ARBA" id="ARBA00022448"/>
    </source>
</evidence>
<dbReference type="GO" id="GO:0016887">
    <property type="term" value="F:ATP hydrolysis activity"/>
    <property type="evidence" value="ECO:0007669"/>
    <property type="project" value="InterPro"/>
</dbReference>
<dbReference type="Pfam" id="PF00005">
    <property type="entry name" value="ABC_tran"/>
    <property type="match status" value="1"/>
</dbReference>
<dbReference type="InterPro" id="IPR003439">
    <property type="entry name" value="ABC_transporter-like_ATP-bd"/>
</dbReference>
<dbReference type="GO" id="GO:0005524">
    <property type="term" value="F:ATP binding"/>
    <property type="evidence" value="ECO:0007669"/>
    <property type="project" value="UniProtKB-KW"/>
</dbReference>
<evidence type="ECO:0000259" key="5">
    <source>
        <dbReference type="PROSITE" id="PS50893"/>
    </source>
</evidence>
<dbReference type="GO" id="GO:0015833">
    <property type="term" value="P:peptide transport"/>
    <property type="evidence" value="ECO:0007669"/>
    <property type="project" value="InterPro"/>
</dbReference>
<dbReference type="SMART" id="SM00382">
    <property type="entry name" value="AAA"/>
    <property type="match status" value="1"/>
</dbReference>
<protein>
    <submittedName>
        <fullName evidence="6">Peptide/nickel transport system ATP-binding protein</fullName>
    </submittedName>
</protein>
<dbReference type="RefSeq" id="WP_179757189.1">
    <property type="nucleotide sequence ID" value="NZ_JACCBU010000001.1"/>
</dbReference>
<dbReference type="PANTHER" id="PTHR43067">
    <property type="entry name" value="OLIGOPEPTIDE/DIPEPTIDE ABC TRANSPORTER, ATPASE SUBUNIT"/>
    <property type="match status" value="1"/>
</dbReference>
<gene>
    <name evidence="6" type="ORF">BKA15_006021</name>
</gene>
<evidence type="ECO:0000256" key="1">
    <source>
        <dbReference type="ARBA" id="ARBA00005417"/>
    </source>
</evidence>
<evidence type="ECO:0000313" key="6">
    <source>
        <dbReference type="EMBL" id="NYE74692.1"/>
    </source>
</evidence>
<feature type="domain" description="ABC transporter" evidence="5">
    <location>
        <begin position="14"/>
        <end position="267"/>
    </location>
</feature>
<keyword evidence="4 6" id="KW-0067">ATP-binding</keyword>
<dbReference type="Proteomes" id="UP000569914">
    <property type="component" value="Unassembled WGS sequence"/>
</dbReference>
<dbReference type="InterPro" id="IPR003593">
    <property type="entry name" value="AAA+_ATPase"/>
</dbReference>
<dbReference type="Gene3D" id="3.40.50.300">
    <property type="entry name" value="P-loop containing nucleotide triphosphate hydrolases"/>
    <property type="match status" value="1"/>
</dbReference>
<keyword evidence="2" id="KW-0813">Transport</keyword>
<comment type="caution">
    <text evidence="6">The sequence shown here is derived from an EMBL/GenBank/DDBJ whole genome shotgun (WGS) entry which is preliminary data.</text>
</comment>